<dbReference type="SUPFAM" id="SSF53474">
    <property type="entry name" value="alpha/beta-Hydrolases"/>
    <property type="match status" value="1"/>
</dbReference>
<dbReference type="InterPro" id="IPR001375">
    <property type="entry name" value="Peptidase_S9_cat"/>
</dbReference>
<keyword evidence="3" id="KW-0812">Transmembrane</keyword>
<evidence type="ECO:0000259" key="4">
    <source>
        <dbReference type="Pfam" id="PF00326"/>
    </source>
</evidence>
<organism evidence="6 7">
    <name type="scientific">Engystomops pustulosus</name>
    <name type="common">Tungara frog</name>
    <name type="synonym">Physalaemus pustulosus</name>
    <dbReference type="NCBI Taxonomy" id="76066"/>
    <lineage>
        <taxon>Eukaryota</taxon>
        <taxon>Metazoa</taxon>
        <taxon>Chordata</taxon>
        <taxon>Craniata</taxon>
        <taxon>Vertebrata</taxon>
        <taxon>Euteleostomi</taxon>
        <taxon>Amphibia</taxon>
        <taxon>Batrachia</taxon>
        <taxon>Anura</taxon>
        <taxon>Neobatrachia</taxon>
        <taxon>Hyloidea</taxon>
        <taxon>Leptodactylidae</taxon>
        <taxon>Leiuperinae</taxon>
        <taxon>Engystomops</taxon>
    </lineage>
</organism>
<keyword evidence="3" id="KW-0472">Membrane</keyword>
<dbReference type="Proteomes" id="UP000824782">
    <property type="component" value="Unassembled WGS sequence"/>
</dbReference>
<name>A0AAV7CN27_ENGPU</name>
<dbReference type="GO" id="GO:0008236">
    <property type="term" value="F:serine-type peptidase activity"/>
    <property type="evidence" value="ECO:0007669"/>
    <property type="project" value="InterPro"/>
</dbReference>
<feature type="domain" description="Dipeptidylpeptidase IV N-terminal" evidence="5">
    <location>
        <begin position="126"/>
        <end position="488"/>
    </location>
</feature>
<dbReference type="Pfam" id="PF00930">
    <property type="entry name" value="DPPIV_N"/>
    <property type="match status" value="1"/>
</dbReference>
<dbReference type="EMBL" id="WNYA01000002">
    <property type="protein sequence ID" value="KAG8585817.1"/>
    <property type="molecule type" value="Genomic_DNA"/>
</dbReference>
<dbReference type="InterPro" id="IPR050278">
    <property type="entry name" value="Serine_Prot_S9B/DPPIV"/>
</dbReference>
<sequence length="780" mass="87788">MIVSAQQNIGTELDMGSSGTTPRNWRGIGLAMLVISVVMSLVLLAIFLLSPDIPRQPEKLYLSLSDLENPEYQVYVPKLYWTSDSEIIQETRDGNLIRQNLETQKTTILLSNTSYMSLQMTSAKLSPDLQNLLLISKSQKIAGVSFMATYNVYNVRSREIWNLSPPGKNATSLEFADWGPHGSQLVFIYKNDIYYQEVASGPALRLTSSGDPERVLNGISDWTYQEEILHNYAAHWWSPDGARLAYLMINNTVVPRMELPHFVGADYPICARYAYPKAGQSIPQVKVFVVNLHGPSHTVEMFRPLTFEYREYYITLVMWVTNTQLAVQWLNRPQNLSLLTICDTTTGACMEKYRTSSDVWISSQAAPVFSEDFTFLLVPVKQGGQGDYVHIAMFSTQLGGKENSLQMLTSGEWDVTGIVAYNTNNKTVYFLSTEDKPRTRHLYSVETLGSLNRTCLTCDLIPDCNFVDVEFSPGGSFFILFCKGPGVPHVSVHRTHDPKDFQMLEDNQPLKTSMFDKDLPETLYKSIHIDNYDLPIRLTLPSGYQDSEYPLVLWLPEAPGVQQVTEEFTFGWESVLVSSFHIIVAQFDGRGSKNQGLNLLHEIDRKLGSTDAKDYIPVVQQLKQLPFVDPNRIGVYGKAYGGFLTLKLLSLPEELFACGIAVAPITSFHLHSAVLSERYLGMPSQEGSAYMVASVLNNIQKLRDQRFLLVHGTADANVHFQHTAELLTRLIQAESNVTSRVYPDEDHFFLSKGSQHHLSLSVVTYLQSCLDIGGIRQRDL</sequence>
<dbReference type="Gene3D" id="2.140.10.30">
    <property type="entry name" value="Dipeptidylpeptidase IV, N-terminal domain"/>
    <property type="match status" value="1"/>
</dbReference>
<dbReference type="GO" id="GO:0008076">
    <property type="term" value="C:voltage-gated potassium channel complex"/>
    <property type="evidence" value="ECO:0007669"/>
    <property type="project" value="TreeGrafter"/>
</dbReference>
<dbReference type="AlphaFoldDB" id="A0AAV7CN27"/>
<dbReference type="Pfam" id="PF00326">
    <property type="entry name" value="Peptidase_S9"/>
    <property type="match status" value="1"/>
</dbReference>
<evidence type="ECO:0000313" key="7">
    <source>
        <dbReference type="Proteomes" id="UP000824782"/>
    </source>
</evidence>
<dbReference type="Gene3D" id="3.40.50.1820">
    <property type="entry name" value="alpha/beta hydrolase"/>
    <property type="match status" value="1"/>
</dbReference>
<comment type="subcellular location">
    <subcellularLocation>
        <location evidence="1">Cell membrane</location>
        <topology evidence="1">Single-pass type II membrane protein</topology>
    </subcellularLocation>
</comment>
<dbReference type="SUPFAM" id="SSF82171">
    <property type="entry name" value="DPP6 N-terminal domain-like"/>
    <property type="match status" value="1"/>
</dbReference>
<dbReference type="GO" id="GO:0006508">
    <property type="term" value="P:proteolysis"/>
    <property type="evidence" value="ECO:0007669"/>
    <property type="project" value="InterPro"/>
</dbReference>
<reference evidence="6" key="1">
    <citation type="thesis" date="2020" institute="ProQuest LLC" country="789 East Eisenhower Parkway, Ann Arbor, MI, USA">
        <title>Comparative Genomics and Chromosome Evolution.</title>
        <authorList>
            <person name="Mudd A.B."/>
        </authorList>
    </citation>
    <scope>NUCLEOTIDE SEQUENCE</scope>
    <source>
        <strain evidence="6">237g6f4</strain>
        <tissue evidence="6">Blood</tissue>
    </source>
</reference>
<evidence type="ECO:0000256" key="1">
    <source>
        <dbReference type="ARBA" id="ARBA00004401"/>
    </source>
</evidence>
<evidence type="ECO:0000259" key="5">
    <source>
        <dbReference type="Pfam" id="PF00930"/>
    </source>
</evidence>
<evidence type="ECO:0000256" key="3">
    <source>
        <dbReference type="SAM" id="Phobius"/>
    </source>
</evidence>
<feature type="transmembrane region" description="Helical" evidence="3">
    <location>
        <begin position="28"/>
        <end position="49"/>
    </location>
</feature>
<keyword evidence="2" id="KW-0325">Glycoprotein</keyword>
<feature type="domain" description="Peptidase S9 prolyl oligopeptidase catalytic" evidence="4">
    <location>
        <begin position="569"/>
        <end position="771"/>
    </location>
</feature>
<evidence type="ECO:0000256" key="2">
    <source>
        <dbReference type="ARBA" id="ARBA00023180"/>
    </source>
</evidence>
<dbReference type="InterPro" id="IPR029058">
    <property type="entry name" value="AB_hydrolase_fold"/>
</dbReference>
<dbReference type="PANTHER" id="PTHR11731">
    <property type="entry name" value="PROTEASE FAMILY S9B,C DIPEPTIDYL-PEPTIDASE IV-RELATED"/>
    <property type="match status" value="1"/>
</dbReference>
<accession>A0AAV7CN27</accession>
<dbReference type="FunFam" id="3.40.50.1820:FF:000003">
    <property type="entry name" value="Dipeptidyl peptidase 4"/>
    <property type="match status" value="1"/>
</dbReference>
<keyword evidence="7" id="KW-1185">Reference proteome</keyword>
<dbReference type="PANTHER" id="PTHR11731:SF97">
    <property type="entry name" value="INACTIVE DIPEPTIDYL PEPTIDASE 10-LIKE"/>
    <property type="match status" value="1"/>
</dbReference>
<dbReference type="GO" id="GO:1901379">
    <property type="term" value="P:regulation of potassium ion transmembrane transport"/>
    <property type="evidence" value="ECO:0007669"/>
    <property type="project" value="TreeGrafter"/>
</dbReference>
<gene>
    <name evidence="6" type="ORF">GDO81_005160</name>
</gene>
<comment type="caution">
    <text evidence="6">The sequence shown here is derived from an EMBL/GenBank/DDBJ whole genome shotgun (WGS) entry which is preliminary data.</text>
</comment>
<proteinExistence type="predicted"/>
<keyword evidence="3" id="KW-1133">Transmembrane helix</keyword>
<protein>
    <submittedName>
        <fullName evidence="6">Uncharacterized protein</fullName>
    </submittedName>
</protein>
<dbReference type="InterPro" id="IPR002469">
    <property type="entry name" value="Peptidase_S9B_N"/>
</dbReference>
<evidence type="ECO:0000313" key="6">
    <source>
        <dbReference type="EMBL" id="KAG8585817.1"/>
    </source>
</evidence>